<dbReference type="Gene3D" id="3.40.50.1000">
    <property type="entry name" value="HAD superfamily/HAD-like"/>
    <property type="match status" value="1"/>
</dbReference>
<dbReference type="InterPro" id="IPR023214">
    <property type="entry name" value="HAD_sf"/>
</dbReference>
<organism evidence="1 2">
    <name type="scientific">Globodera pallida</name>
    <name type="common">Potato cyst nematode worm</name>
    <name type="synonym">Heterodera pallida</name>
    <dbReference type="NCBI Taxonomy" id="36090"/>
    <lineage>
        <taxon>Eukaryota</taxon>
        <taxon>Metazoa</taxon>
        <taxon>Ecdysozoa</taxon>
        <taxon>Nematoda</taxon>
        <taxon>Chromadorea</taxon>
        <taxon>Rhabditida</taxon>
        <taxon>Tylenchina</taxon>
        <taxon>Tylenchomorpha</taxon>
        <taxon>Tylenchoidea</taxon>
        <taxon>Heteroderidae</taxon>
        <taxon>Heteroderinae</taxon>
        <taxon>Globodera</taxon>
    </lineage>
</organism>
<dbReference type="SUPFAM" id="SSF56784">
    <property type="entry name" value="HAD-like"/>
    <property type="match status" value="1"/>
</dbReference>
<evidence type="ECO:0000313" key="1">
    <source>
        <dbReference type="Proteomes" id="UP000050741"/>
    </source>
</evidence>
<protein>
    <submittedName>
        <fullName evidence="2">Bacterioferritin</fullName>
    </submittedName>
</protein>
<name>A0A183C1E8_GLOPA</name>
<accession>A0A183C1E8</accession>
<keyword evidence="1" id="KW-1185">Reference proteome</keyword>
<dbReference type="AlphaFoldDB" id="A0A183C1E8"/>
<reference evidence="1" key="1">
    <citation type="submission" date="2014-05" db="EMBL/GenBank/DDBJ databases">
        <title>The genome and life-stage specific transcriptomes of Globodera pallida elucidate key aspects of plant parasitism by a cyst nematode.</title>
        <authorList>
            <person name="Cotton J.A."/>
            <person name="Lilley C.J."/>
            <person name="Jones L.M."/>
            <person name="Kikuchi T."/>
            <person name="Reid A.J."/>
            <person name="Thorpe P."/>
            <person name="Tsai I.J."/>
            <person name="Beasley H."/>
            <person name="Blok V."/>
            <person name="Cock P.J.A."/>
            <person name="Van den Akker S.E."/>
            <person name="Holroyd N."/>
            <person name="Hunt M."/>
            <person name="Mantelin S."/>
            <person name="Naghra H."/>
            <person name="Pain A."/>
            <person name="Palomares-Rius J.E."/>
            <person name="Zarowiecki M."/>
            <person name="Berriman M."/>
            <person name="Jones J.T."/>
            <person name="Urwin P.E."/>
        </authorList>
    </citation>
    <scope>NUCLEOTIDE SEQUENCE [LARGE SCALE GENOMIC DNA]</scope>
    <source>
        <strain evidence="1">Lindley</strain>
    </source>
</reference>
<proteinExistence type="predicted"/>
<dbReference type="InterPro" id="IPR036412">
    <property type="entry name" value="HAD-like_sf"/>
</dbReference>
<dbReference type="WBParaSite" id="GPLIN_000669100">
    <property type="protein sequence ID" value="GPLIN_000669100"/>
    <property type="gene ID" value="GPLIN_000669100"/>
</dbReference>
<sequence length="91" mass="9952">MLAERGDHAAIDPVAARDYMSRGGLAMIRGLLGQACVDPDADLADFRARYHRHRTAPETLFPGVADALFRLRADGLTLSICSNKPQNLCEK</sequence>
<evidence type="ECO:0000313" key="2">
    <source>
        <dbReference type="WBParaSite" id="GPLIN_000669100"/>
    </source>
</evidence>
<reference evidence="2" key="2">
    <citation type="submission" date="2016-06" db="UniProtKB">
        <authorList>
            <consortium name="WormBaseParasite"/>
        </authorList>
    </citation>
    <scope>IDENTIFICATION</scope>
</reference>
<dbReference type="Proteomes" id="UP000050741">
    <property type="component" value="Unassembled WGS sequence"/>
</dbReference>